<gene>
    <name evidence="1" type="ORF">HPB49_006680</name>
</gene>
<comment type="caution">
    <text evidence="1">The sequence shown here is derived from an EMBL/GenBank/DDBJ whole genome shotgun (WGS) entry which is preliminary data.</text>
</comment>
<evidence type="ECO:0000313" key="2">
    <source>
        <dbReference type="Proteomes" id="UP000821865"/>
    </source>
</evidence>
<protein>
    <submittedName>
        <fullName evidence="1">Uncharacterized protein</fullName>
    </submittedName>
</protein>
<keyword evidence="2" id="KW-1185">Reference proteome</keyword>
<accession>A0ACB8DWW5</accession>
<organism evidence="1 2">
    <name type="scientific">Dermacentor silvarum</name>
    <name type="common">Tick</name>
    <dbReference type="NCBI Taxonomy" id="543639"/>
    <lineage>
        <taxon>Eukaryota</taxon>
        <taxon>Metazoa</taxon>
        <taxon>Ecdysozoa</taxon>
        <taxon>Arthropoda</taxon>
        <taxon>Chelicerata</taxon>
        <taxon>Arachnida</taxon>
        <taxon>Acari</taxon>
        <taxon>Parasitiformes</taxon>
        <taxon>Ixodida</taxon>
        <taxon>Ixodoidea</taxon>
        <taxon>Ixodidae</taxon>
        <taxon>Rhipicephalinae</taxon>
        <taxon>Dermacentor</taxon>
    </lineage>
</organism>
<sequence>MARQGDDVVVRCPFLTKDGQQRSAVSTTWRLDGRSLAPDRLPANLALAASDELRLPGEGSFFKLPNASAEDAGHYVCQASNDAGVAEKDFILVVLVRPGFNLTELRTDISVLEGEEVQLPCPATGLPEPRRIWYREGRRRVYPGPSMQLSSDGTLTITPARLHDAGSFTCVALSEAGTAEINVTLTVYVPPSIRPTADPGPVVVVSGHPARLVCEASGVPAPTVSWFKTDAHGLARLRVGTGPFLDFTGGVSSEHEGCYVCLAENEAGSQERSVVLNVIAPPTVERTDPVGVTVQVVAGHNASLSCSASGSPRPEIKWLRNGAPVPNVPAEGALRTPYPEADRTPRVFASGEGGGSTLTIVAVEVGDAGPYLCAATNKGGTAVVEYHVDVVVPPYVVNGTSEAARDEDVPAHKVVLAQHPFSLTCDAHGVPLPTFTWNRDGLPLPRESLTSVRGNWLHVSSAQPHHAGHYLCEASNVGGVVRIAYNVTVWEAPKISGTQTPVRLSAVLGEAATLECPAVGTPAPVLSWTKDGHPLEAFNSSESLTLDVTREEDAGIYACTAVNSAGVATREISLTVLGAPSVVKSADAIVVVAGQPAILWCNNTGDPEPQVTWHKGDQKLEDNDQAFEILPGALYIYSANVTDSGRYVCTVQNHAGSSQAVRNLDVLDPPVITIFYPEQKVVVVGDEISLICQAEGHPKPAIYWEHNDVLISDRNTSLDQRYIFVAGGELKIPVAESRDAGAYRCKAENQAGWDTRTATVTVHVPPHIDDGADEVSVQRGGTAVLPCKAQGHPTPLVAWSREGEPVDSPRARHESNGDLVIAAAEVE</sequence>
<dbReference type="EMBL" id="CM023470">
    <property type="protein sequence ID" value="KAH7978763.1"/>
    <property type="molecule type" value="Genomic_DNA"/>
</dbReference>
<dbReference type="Proteomes" id="UP000821865">
    <property type="component" value="Chromosome 1"/>
</dbReference>
<name>A0ACB8DWW5_DERSI</name>
<evidence type="ECO:0000313" key="1">
    <source>
        <dbReference type="EMBL" id="KAH7978763.1"/>
    </source>
</evidence>
<proteinExistence type="predicted"/>
<reference evidence="1" key="1">
    <citation type="submission" date="2020-05" db="EMBL/GenBank/DDBJ databases">
        <title>Large-scale comparative analyses of tick genomes elucidate their genetic diversity and vector capacities.</title>
        <authorList>
            <person name="Jia N."/>
            <person name="Wang J."/>
            <person name="Shi W."/>
            <person name="Du L."/>
            <person name="Sun Y."/>
            <person name="Zhan W."/>
            <person name="Jiang J."/>
            <person name="Wang Q."/>
            <person name="Zhang B."/>
            <person name="Ji P."/>
            <person name="Sakyi L.B."/>
            <person name="Cui X."/>
            <person name="Yuan T."/>
            <person name="Jiang B."/>
            <person name="Yang W."/>
            <person name="Lam T.T.-Y."/>
            <person name="Chang Q."/>
            <person name="Ding S."/>
            <person name="Wang X."/>
            <person name="Zhu J."/>
            <person name="Ruan X."/>
            <person name="Zhao L."/>
            <person name="Wei J."/>
            <person name="Que T."/>
            <person name="Du C."/>
            <person name="Cheng J."/>
            <person name="Dai P."/>
            <person name="Han X."/>
            <person name="Huang E."/>
            <person name="Gao Y."/>
            <person name="Liu J."/>
            <person name="Shao H."/>
            <person name="Ye R."/>
            <person name="Li L."/>
            <person name="Wei W."/>
            <person name="Wang X."/>
            <person name="Wang C."/>
            <person name="Yang T."/>
            <person name="Huo Q."/>
            <person name="Li W."/>
            <person name="Guo W."/>
            <person name="Chen H."/>
            <person name="Zhou L."/>
            <person name="Ni X."/>
            <person name="Tian J."/>
            <person name="Zhou Y."/>
            <person name="Sheng Y."/>
            <person name="Liu T."/>
            <person name="Pan Y."/>
            <person name="Xia L."/>
            <person name="Li J."/>
            <person name="Zhao F."/>
            <person name="Cao W."/>
        </authorList>
    </citation>
    <scope>NUCLEOTIDE SEQUENCE</scope>
    <source>
        <tissue evidence="1">Larvae</tissue>
    </source>
</reference>